<reference evidence="1" key="1">
    <citation type="submission" date="2018-11" db="EMBL/GenBank/DDBJ databases">
        <authorList>
            <person name="Alioto T."/>
            <person name="Alioto T."/>
        </authorList>
    </citation>
    <scope>NUCLEOTIDE SEQUENCE</scope>
</reference>
<name>A0A8B6BLY5_MYTGA</name>
<keyword evidence="2" id="KW-1185">Reference proteome</keyword>
<protein>
    <submittedName>
        <fullName evidence="1">Uncharacterized protein</fullName>
    </submittedName>
</protein>
<comment type="caution">
    <text evidence="1">The sequence shown here is derived from an EMBL/GenBank/DDBJ whole genome shotgun (WGS) entry which is preliminary data.</text>
</comment>
<dbReference type="AlphaFoldDB" id="A0A8B6BLY5"/>
<dbReference type="OrthoDB" id="6187222at2759"/>
<dbReference type="EMBL" id="UYJE01000385">
    <property type="protein sequence ID" value="VDH92821.1"/>
    <property type="molecule type" value="Genomic_DNA"/>
</dbReference>
<organism evidence="1 2">
    <name type="scientific">Mytilus galloprovincialis</name>
    <name type="common">Mediterranean mussel</name>
    <dbReference type="NCBI Taxonomy" id="29158"/>
    <lineage>
        <taxon>Eukaryota</taxon>
        <taxon>Metazoa</taxon>
        <taxon>Spiralia</taxon>
        <taxon>Lophotrochozoa</taxon>
        <taxon>Mollusca</taxon>
        <taxon>Bivalvia</taxon>
        <taxon>Autobranchia</taxon>
        <taxon>Pteriomorphia</taxon>
        <taxon>Mytilida</taxon>
        <taxon>Mytiloidea</taxon>
        <taxon>Mytilidae</taxon>
        <taxon>Mytilinae</taxon>
        <taxon>Mytilus</taxon>
    </lineage>
</organism>
<dbReference type="Proteomes" id="UP000596742">
    <property type="component" value="Unassembled WGS sequence"/>
</dbReference>
<gene>
    <name evidence="1" type="ORF">MGAL_10B045303</name>
</gene>
<proteinExistence type="predicted"/>
<evidence type="ECO:0000313" key="2">
    <source>
        <dbReference type="Proteomes" id="UP000596742"/>
    </source>
</evidence>
<accession>A0A8B6BLY5</accession>
<evidence type="ECO:0000313" key="1">
    <source>
        <dbReference type="EMBL" id="VDH92821.1"/>
    </source>
</evidence>
<sequence>MKHSDFDLIEAIANCYQLEENLLEMQIHYHKSKRKTNLQGPTKLACRALVMKQYKTTLNHLLQINEEWYFEHGDRFKLYSILCKLCTSHNIALEVTEIIKEKECEEIQTIVFTASRFQSKIDINSPEMLECIKNIKSSAF</sequence>